<feature type="repeat" description="ANK" evidence="3">
    <location>
        <begin position="145"/>
        <end position="177"/>
    </location>
</feature>
<evidence type="ECO:0000256" key="2">
    <source>
        <dbReference type="ARBA" id="ARBA00023043"/>
    </source>
</evidence>
<dbReference type="Pfam" id="PF12796">
    <property type="entry name" value="Ank_2"/>
    <property type="match status" value="2"/>
</dbReference>
<dbReference type="PANTHER" id="PTHR24173:SF74">
    <property type="entry name" value="ANKYRIN REPEAT DOMAIN-CONTAINING PROTEIN 16"/>
    <property type="match status" value="1"/>
</dbReference>
<evidence type="ECO:0000256" key="1">
    <source>
        <dbReference type="ARBA" id="ARBA00022737"/>
    </source>
</evidence>
<evidence type="ECO:0000256" key="3">
    <source>
        <dbReference type="PROSITE-ProRule" id="PRU00023"/>
    </source>
</evidence>
<feature type="repeat" description="ANK" evidence="3">
    <location>
        <begin position="78"/>
        <end position="110"/>
    </location>
</feature>
<dbReference type="InterPro" id="IPR036770">
    <property type="entry name" value="Ankyrin_rpt-contain_sf"/>
</dbReference>
<feature type="repeat" description="ANK" evidence="3">
    <location>
        <begin position="216"/>
        <end position="237"/>
    </location>
</feature>
<keyword evidence="1" id="KW-0677">Repeat</keyword>
<keyword evidence="2 3" id="KW-0040">ANK repeat</keyword>
<dbReference type="Gene3D" id="1.25.40.20">
    <property type="entry name" value="Ankyrin repeat-containing domain"/>
    <property type="match status" value="2"/>
</dbReference>
<proteinExistence type="predicted"/>
<reference evidence="5 6" key="1">
    <citation type="submission" date="2015-09" db="EMBL/GenBank/DDBJ databases">
        <authorList>
            <consortium name="Swine Surveillance"/>
        </authorList>
    </citation>
    <scope>NUCLEOTIDE SEQUENCE [LARGE SCALE GENOMIC DNA]</scope>
    <source>
        <strain evidence="5 6">CECT 5294</strain>
    </source>
</reference>
<keyword evidence="4" id="KW-0732">Signal</keyword>
<dbReference type="AlphaFoldDB" id="A0A0P1FI99"/>
<dbReference type="PROSITE" id="PS50088">
    <property type="entry name" value="ANK_REPEAT"/>
    <property type="match status" value="4"/>
</dbReference>
<organism evidence="5 6">
    <name type="scientific">Thalassobacter stenotrophicus</name>
    <dbReference type="NCBI Taxonomy" id="266809"/>
    <lineage>
        <taxon>Bacteria</taxon>
        <taxon>Pseudomonadati</taxon>
        <taxon>Pseudomonadota</taxon>
        <taxon>Alphaproteobacteria</taxon>
        <taxon>Rhodobacterales</taxon>
        <taxon>Roseobacteraceae</taxon>
        <taxon>Thalassobacter</taxon>
    </lineage>
</organism>
<protein>
    <submittedName>
        <fullName evidence="5">Ankyrin repeat protein</fullName>
    </submittedName>
</protein>
<evidence type="ECO:0000256" key="4">
    <source>
        <dbReference type="SAM" id="SignalP"/>
    </source>
</evidence>
<dbReference type="SMART" id="SM00248">
    <property type="entry name" value="ANK"/>
    <property type="match status" value="5"/>
</dbReference>
<evidence type="ECO:0000313" key="5">
    <source>
        <dbReference type="EMBL" id="CUH60753.1"/>
    </source>
</evidence>
<sequence length="237" mass="24547">MARPSGGGPLFLKGNIMFRFLLLALVIGSFGSAHAQTAPSASDIASYTGLHLAAHEGDVDVINRLIGAGADVDIRDRSQRTPAHVAAFASHDDALTALANGGADMNALENRVYDVLTIAAVANDPEMVSLAMELGNAPDLITSVYDGTALIAAAHLGHHDVVARLVDGGAPLDHINNLAWTALIEAVVLGDGGPDHIKALQILVDAGADKSIGDRDGVTPLQHATSRGYAEMVEILQ</sequence>
<dbReference type="EMBL" id="CYRX01000030">
    <property type="protein sequence ID" value="CUH60753.1"/>
    <property type="molecule type" value="Genomic_DNA"/>
</dbReference>
<dbReference type="SUPFAM" id="SSF48403">
    <property type="entry name" value="Ankyrin repeat"/>
    <property type="match status" value="1"/>
</dbReference>
<feature type="chain" id="PRO_5006062616" evidence="4">
    <location>
        <begin position="36"/>
        <end position="237"/>
    </location>
</feature>
<name>A0A0P1FI99_9RHOB</name>
<dbReference type="Proteomes" id="UP000051298">
    <property type="component" value="Unassembled WGS sequence"/>
</dbReference>
<feature type="signal peptide" evidence="4">
    <location>
        <begin position="1"/>
        <end position="35"/>
    </location>
</feature>
<gene>
    <name evidence="5" type="ORF">THS5294_02049</name>
</gene>
<dbReference type="PANTHER" id="PTHR24173">
    <property type="entry name" value="ANKYRIN REPEAT CONTAINING"/>
    <property type="match status" value="1"/>
</dbReference>
<dbReference type="PROSITE" id="PS50297">
    <property type="entry name" value="ANK_REP_REGION"/>
    <property type="match status" value="3"/>
</dbReference>
<feature type="repeat" description="ANK" evidence="3">
    <location>
        <begin position="45"/>
        <end position="77"/>
    </location>
</feature>
<dbReference type="InterPro" id="IPR002110">
    <property type="entry name" value="Ankyrin_rpt"/>
</dbReference>
<evidence type="ECO:0000313" key="6">
    <source>
        <dbReference type="Proteomes" id="UP000051298"/>
    </source>
</evidence>
<accession>A0A0P1FI99</accession>